<name>A0A169NBL8_STRLU</name>
<evidence type="ECO:0008006" key="4">
    <source>
        <dbReference type="Google" id="ProtNLM"/>
    </source>
</evidence>
<keyword evidence="1" id="KW-0472">Membrane</keyword>
<keyword evidence="1" id="KW-1133">Transmembrane helix</keyword>
<accession>A0A169NBL8</accession>
<sequence length="384" mass="41335">MRGTRIHGISHRTIGRILTALGLLLALQLGTLVAPAYACGCGAMVTNRMARLGVDRETSVVRWDEHGGAEGRGGTEQIVMRFTVHGDADQAAWIMPVPHRADVDLADPALFDELDRLTAPEHRTRDHFWPRGSDWPFAPGDMDDAVGAAPRPGGPGVGVVGRERLGPFDIARLTATDPAALGDWLHDNGFELSDRLSEALRPYVDQGWEYVAVRLAPERDGAKLYGALDPIRIRFANDRPVYPMRLSRLAATPQSLGLYVLAGHRMEPKGAIGGKRPEVLFAGAVTPPPAGELARLAGSGKVFLTAVDQSFPDPSRIDGDHELVRASADTPYRQVVWKDRLWTVGAVPVWLLTVGGALLALFAAGGGFAVVRARRARPGVRSAA</sequence>
<evidence type="ECO:0000313" key="3">
    <source>
        <dbReference type="Proteomes" id="UP000217676"/>
    </source>
</evidence>
<evidence type="ECO:0000313" key="2">
    <source>
        <dbReference type="EMBL" id="BAU82892.1"/>
    </source>
</evidence>
<keyword evidence="3" id="KW-1185">Reference proteome</keyword>
<dbReference type="Proteomes" id="UP000217676">
    <property type="component" value="Chromosome"/>
</dbReference>
<protein>
    <recommendedName>
        <fullName evidence="4">DUF2330 domain-containing protein</fullName>
    </recommendedName>
</protein>
<gene>
    <name evidence="2" type="ORF">SLA_1954</name>
</gene>
<keyword evidence="1" id="KW-0812">Transmembrane</keyword>
<dbReference type="EMBL" id="AP017424">
    <property type="protein sequence ID" value="BAU82892.1"/>
    <property type="molecule type" value="Genomic_DNA"/>
</dbReference>
<dbReference type="InterPro" id="IPR019283">
    <property type="entry name" value="DUF2330"/>
</dbReference>
<organism evidence="2 3">
    <name type="scientific">Streptomyces laurentii</name>
    <dbReference type="NCBI Taxonomy" id="39478"/>
    <lineage>
        <taxon>Bacteria</taxon>
        <taxon>Bacillati</taxon>
        <taxon>Actinomycetota</taxon>
        <taxon>Actinomycetes</taxon>
        <taxon>Kitasatosporales</taxon>
        <taxon>Streptomycetaceae</taxon>
        <taxon>Streptomyces</taxon>
    </lineage>
</organism>
<evidence type="ECO:0000256" key="1">
    <source>
        <dbReference type="SAM" id="Phobius"/>
    </source>
</evidence>
<dbReference type="KEGG" id="slau:SLA_1954"/>
<dbReference type="Pfam" id="PF10092">
    <property type="entry name" value="DUF2330"/>
    <property type="match status" value="1"/>
</dbReference>
<proteinExistence type="predicted"/>
<feature type="transmembrane region" description="Helical" evidence="1">
    <location>
        <begin position="349"/>
        <end position="371"/>
    </location>
</feature>
<reference evidence="2 3" key="1">
    <citation type="journal article" date="2016" name="Genome Announc.">
        <title>Complete Genome Sequence of Thiostrepton-Producing Streptomyces laurentii ATCC 31255.</title>
        <authorList>
            <person name="Doi K."/>
            <person name="Fujino Y."/>
            <person name="Nagayoshi Y."/>
            <person name="Ohshima T."/>
            <person name="Ogata S."/>
        </authorList>
    </citation>
    <scope>NUCLEOTIDE SEQUENCE [LARGE SCALE GENOMIC DNA]</scope>
    <source>
        <strain evidence="2 3">ATCC 31255</strain>
    </source>
</reference>
<dbReference type="AlphaFoldDB" id="A0A169NBL8"/>